<keyword evidence="1" id="KW-0812">Transmembrane</keyword>
<evidence type="ECO:0000313" key="2">
    <source>
        <dbReference type="EMBL" id="GAA3722551.1"/>
    </source>
</evidence>
<sequence length="91" mass="9796">MMFALPLFGIGFLSLSALAPLSRLGAARRERWTGAAFGLFLASVVIGILLMIAGPFVIGAVMTRHHHACQTRAGFRTVYVTWAHDGRPCPA</sequence>
<reference evidence="3" key="1">
    <citation type="journal article" date="2019" name="Int. J. Syst. Evol. Microbiol.">
        <title>The Global Catalogue of Microorganisms (GCM) 10K type strain sequencing project: providing services to taxonomists for standard genome sequencing and annotation.</title>
        <authorList>
            <consortium name="The Broad Institute Genomics Platform"/>
            <consortium name="The Broad Institute Genome Sequencing Center for Infectious Disease"/>
            <person name="Wu L."/>
            <person name="Ma J."/>
        </authorList>
    </citation>
    <scope>NUCLEOTIDE SEQUENCE [LARGE SCALE GENOMIC DNA]</scope>
    <source>
        <strain evidence="3">JCM 17498</strain>
    </source>
</reference>
<evidence type="ECO:0000313" key="3">
    <source>
        <dbReference type="Proteomes" id="UP001500523"/>
    </source>
</evidence>
<keyword evidence="1" id="KW-0472">Membrane</keyword>
<evidence type="ECO:0008006" key="4">
    <source>
        <dbReference type="Google" id="ProtNLM"/>
    </source>
</evidence>
<gene>
    <name evidence="2" type="ORF">GCM10022268_33400</name>
</gene>
<evidence type="ECO:0000256" key="1">
    <source>
        <dbReference type="SAM" id="Phobius"/>
    </source>
</evidence>
<comment type="caution">
    <text evidence="2">The sequence shown here is derived from an EMBL/GenBank/DDBJ whole genome shotgun (WGS) entry which is preliminary data.</text>
</comment>
<keyword evidence="1" id="KW-1133">Transmembrane helix</keyword>
<name>A0ABP7EQ26_9SPHN</name>
<accession>A0ABP7EQ26</accession>
<keyword evidence="3" id="KW-1185">Reference proteome</keyword>
<dbReference type="Proteomes" id="UP001500523">
    <property type="component" value="Unassembled WGS sequence"/>
</dbReference>
<organism evidence="2 3">
    <name type="scientific">Sphingomonas cynarae</name>
    <dbReference type="NCBI Taxonomy" id="930197"/>
    <lineage>
        <taxon>Bacteria</taxon>
        <taxon>Pseudomonadati</taxon>
        <taxon>Pseudomonadota</taxon>
        <taxon>Alphaproteobacteria</taxon>
        <taxon>Sphingomonadales</taxon>
        <taxon>Sphingomonadaceae</taxon>
        <taxon>Sphingomonas</taxon>
    </lineage>
</organism>
<dbReference type="EMBL" id="BAABBF010000011">
    <property type="protein sequence ID" value="GAA3722551.1"/>
    <property type="molecule type" value="Genomic_DNA"/>
</dbReference>
<dbReference type="RefSeq" id="WP_344694527.1">
    <property type="nucleotide sequence ID" value="NZ_BAABBF010000011.1"/>
</dbReference>
<protein>
    <recommendedName>
        <fullName evidence="4">DUF4190 domain-containing protein</fullName>
    </recommendedName>
</protein>
<proteinExistence type="predicted"/>
<feature type="transmembrane region" description="Helical" evidence="1">
    <location>
        <begin position="37"/>
        <end position="62"/>
    </location>
</feature>